<dbReference type="AlphaFoldDB" id="A0A9D2EFJ5"/>
<dbReference type="Proteomes" id="UP000824037">
    <property type="component" value="Unassembled WGS sequence"/>
</dbReference>
<comment type="caution">
    <text evidence="2">The sequence shown here is derived from an EMBL/GenBank/DDBJ whole genome shotgun (WGS) entry which is preliminary data.</text>
</comment>
<name>A0A9D2EFJ5_9MICO</name>
<reference evidence="2" key="1">
    <citation type="journal article" date="2021" name="PeerJ">
        <title>Extensive microbial diversity within the chicken gut microbiome revealed by metagenomics and culture.</title>
        <authorList>
            <person name="Gilroy R."/>
            <person name="Ravi A."/>
            <person name="Getino M."/>
            <person name="Pursley I."/>
            <person name="Horton D.L."/>
            <person name="Alikhan N.F."/>
            <person name="Baker D."/>
            <person name="Gharbi K."/>
            <person name="Hall N."/>
            <person name="Watson M."/>
            <person name="Adriaenssens E.M."/>
            <person name="Foster-Nyarko E."/>
            <person name="Jarju S."/>
            <person name="Secka A."/>
            <person name="Antonio M."/>
            <person name="Oren A."/>
            <person name="Chaudhuri R.R."/>
            <person name="La Ragione R."/>
            <person name="Hildebrand F."/>
            <person name="Pallen M.J."/>
        </authorList>
    </citation>
    <scope>NUCLEOTIDE SEQUENCE</scope>
    <source>
        <strain evidence="2">ChiGjej4B4-7305</strain>
    </source>
</reference>
<gene>
    <name evidence="2" type="ORF">H9815_13155</name>
</gene>
<reference evidence="2" key="2">
    <citation type="submission" date="2021-04" db="EMBL/GenBank/DDBJ databases">
        <authorList>
            <person name="Gilroy R."/>
        </authorList>
    </citation>
    <scope>NUCLEOTIDE SEQUENCE</scope>
    <source>
        <strain evidence="2">ChiGjej4B4-7305</strain>
    </source>
</reference>
<dbReference type="EMBL" id="DXBY01000224">
    <property type="protein sequence ID" value="HIZ36719.1"/>
    <property type="molecule type" value="Genomic_DNA"/>
</dbReference>
<organism evidence="2 3">
    <name type="scientific">Candidatus Ruania gallistercoris</name>
    <dbReference type="NCBI Taxonomy" id="2838746"/>
    <lineage>
        <taxon>Bacteria</taxon>
        <taxon>Bacillati</taxon>
        <taxon>Actinomycetota</taxon>
        <taxon>Actinomycetes</taxon>
        <taxon>Micrococcales</taxon>
        <taxon>Ruaniaceae</taxon>
        <taxon>Ruania</taxon>
    </lineage>
</organism>
<proteinExistence type="predicted"/>
<protein>
    <submittedName>
        <fullName evidence="2">Uncharacterized protein</fullName>
    </submittedName>
</protein>
<evidence type="ECO:0000313" key="3">
    <source>
        <dbReference type="Proteomes" id="UP000824037"/>
    </source>
</evidence>
<feature type="region of interest" description="Disordered" evidence="1">
    <location>
        <begin position="41"/>
        <end position="69"/>
    </location>
</feature>
<evidence type="ECO:0000313" key="2">
    <source>
        <dbReference type="EMBL" id="HIZ36719.1"/>
    </source>
</evidence>
<accession>A0A9D2EFJ5</accession>
<sequence length="69" mass="7500">MTTGAESPSAPPERMRDYRVEAELRPSPDLQKLAQVFIGMAQARARQEHQENAGQESPPEPPGGQGVES</sequence>
<evidence type="ECO:0000256" key="1">
    <source>
        <dbReference type="SAM" id="MobiDB-lite"/>
    </source>
</evidence>